<organism evidence="1 2">
    <name type="scientific">Clostridium sulfidigenes</name>
    <dbReference type="NCBI Taxonomy" id="318464"/>
    <lineage>
        <taxon>Bacteria</taxon>
        <taxon>Bacillati</taxon>
        <taxon>Bacillota</taxon>
        <taxon>Clostridia</taxon>
        <taxon>Eubacteriales</taxon>
        <taxon>Clostridiaceae</taxon>
        <taxon>Clostridium</taxon>
    </lineage>
</organism>
<dbReference type="Proteomes" id="UP000028542">
    <property type="component" value="Unassembled WGS sequence"/>
</dbReference>
<dbReference type="GO" id="GO:0016301">
    <property type="term" value="F:kinase activity"/>
    <property type="evidence" value="ECO:0007669"/>
    <property type="project" value="UniProtKB-KW"/>
</dbReference>
<name>A0A084J9L6_9CLOT</name>
<dbReference type="InterPro" id="IPR009057">
    <property type="entry name" value="Homeodomain-like_sf"/>
</dbReference>
<dbReference type="PANTHER" id="PTHR37812">
    <property type="entry name" value="MU-LIKE PROPHAGE FLUMU PROTEIN C"/>
    <property type="match status" value="1"/>
</dbReference>
<dbReference type="RefSeq" id="WP_035134018.1">
    <property type="nucleotide sequence ID" value="NZ_JPMD01000032.1"/>
</dbReference>
<evidence type="ECO:0000313" key="2">
    <source>
        <dbReference type="Proteomes" id="UP000028542"/>
    </source>
</evidence>
<dbReference type="SUPFAM" id="SSF46689">
    <property type="entry name" value="Homeodomain-like"/>
    <property type="match status" value="1"/>
</dbReference>
<comment type="caution">
    <text evidence="1">The sequence shown here is derived from an EMBL/GenBank/DDBJ whole genome shotgun (WGS) entry which is preliminary data.</text>
</comment>
<keyword evidence="1" id="KW-0418">Kinase</keyword>
<proteinExistence type="predicted"/>
<dbReference type="InterPro" id="IPR052411">
    <property type="entry name" value="c-mor_Regulatory_Protein"/>
</dbReference>
<dbReference type="EMBL" id="JPMD01000032">
    <property type="protein sequence ID" value="KEZ85650.1"/>
    <property type="molecule type" value="Genomic_DNA"/>
</dbReference>
<dbReference type="NCBIfam" id="NF040785">
    <property type="entry name" value="CD3324_fam"/>
    <property type="match status" value="1"/>
</dbReference>
<keyword evidence="2" id="KW-1185">Reference proteome</keyword>
<evidence type="ECO:0000313" key="1">
    <source>
        <dbReference type="EMBL" id="KEZ85650.1"/>
    </source>
</evidence>
<dbReference type="InterPro" id="IPR049739">
    <property type="entry name" value="YraL-like"/>
</dbReference>
<accession>A0A084J9L6</accession>
<protein>
    <submittedName>
        <fullName evidence="1">Histidine kinase</fullName>
    </submittedName>
</protein>
<sequence length="92" mass="11009">MKYKKAQDILPKDVLDLVQKYIDGNYIYIPKKDNNKKSWGEVSGIKTELKSRNFEIYIKYLQGISIKQLSTDYFLSESSIRRILYIYKNKYI</sequence>
<keyword evidence="1" id="KW-0808">Transferase</keyword>
<reference evidence="1 2" key="1">
    <citation type="submission" date="2014-07" db="EMBL/GenBank/DDBJ databases">
        <title>Draft genome of Clostridium sulfidigenes 113A isolated from sediments associated with methane hydrate from Krishna Godavari basin.</title>
        <authorList>
            <person name="Honkalas V.S."/>
            <person name="Dabir A.P."/>
            <person name="Arora P."/>
            <person name="Dhakephalkar P.K."/>
        </authorList>
    </citation>
    <scope>NUCLEOTIDE SEQUENCE [LARGE SCALE GENOMIC DNA]</scope>
    <source>
        <strain evidence="1 2">113A</strain>
    </source>
</reference>
<gene>
    <name evidence="1" type="ORF">IO99_13345</name>
</gene>
<dbReference type="STRING" id="318464.IO99_13345"/>
<dbReference type="AlphaFoldDB" id="A0A084J9L6"/>
<dbReference type="PANTHER" id="PTHR37812:SF1">
    <property type="entry name" value="MU-LIKE PROPHAGE FLUMU PROTEIN C"/>
    <property type="match status" value="1"/>
</dbReference>
<dbReference type="eggNOG" id="COG5566">
    <property type="taxonomic scope" value="Bacteria"/>
</dbReference>